<feature type="non-terminal residue" evidence="3">
    <location>
        <position position="1"/>
    </location>
</feature>
<evidence type="ECO:0000256" key="1">
    <source>
        <dbReference type="SAM" id="Coils"/>
    </source>
</evidence>
<evidence type="ECO:0000313" key="4">
    <source>
        <dbReference type="Proteomes" id="UP001311232"/>
    </source>
</evidence>
<keyword evidence="4" id="KW-1185">Reference proteome</keyword>
<accession>A0AAV9S0Q9</accession>
<evidence type="ECO:0000256" key="2">
    <source>
        <dbReference type="SAM" id="MobiDB-lite"/>
    </source>
</evidence>
<feature type="region of interest" description="Disordered" evidence="2">
    <location>
        <begin position="388"/>
        <end position="416"/>
    </location>
</feature>
<name>A0AAV9S0Q9_9TELE</name>
<gene>
    <name evidence="3" type="ORF">CRENBAI_012709</name>
</gene>
<evidence type="ECO:0000313" key="3">
    <source>
        <dbReference type="EMBL" id="KAK5614806.1"/>
    </source>
</evidence>
<feature type="coiled-coil region" evidence="1">
    <location>
        <begin position="329"/>
        <end position="385"/>
    </location>
</feature>
<reference evidence="3 4" key="1">
    <citation type="submission" date="2021-06" db="EMBL/GenBank/DDBJ databases">
        <authorList>
            <person name="Palmer J.M."/>
        </authorList>
    </citation>
    <scope>NUCLEOTIDE SEQUENCE [LARGE SCALE GENOMIC DNA]</scope>
    <source>
        <strain evidence="3 4">MEX-2019</strain>
        <tissue evidence="3">Muscle</tissue>
    </source>
</reference>
<sequence>ADYREADRKLWQKGEELKKTTLHESKSEMQSLIEKNQELEKKLTELKEYEQLLEDQLKESDILREKMENELKAALRELKADYREADRKLWQKGEELKKTTVRLMEMTEDYSKQQNLLHESKSEMQSLIEKNQELEKKLTELKEYEQLTKDQSMNVQGCQLEDQLKESDILREKMENELKAALRELKLHESKSEMQSLIEKNQELEKKLTELKEYEQQSAAGALQELKNEQQKRENAEKILQELETEVKNKDQELTSLLSKVENLHQALKRTENSQQVLMKELENHKQNNQQPGRSLAIEELKTTQLKQDIKITPIGNFFKEWRDCALYCAALENKNQQLETQLAELKERYKQEFRRIIKEEQQWREEIEVEVGNLRMELEKKNELFTVQPEAESEAHEVTASVPTEKEEIAEAEAS</sequence>
<comment type="caution">
    <text evidence="3">The sequence shown here is derived from an EMBL/GenBank/DDBJ whole genome shotgun (WGS) entry which is preliminary data.</text>
</comment>
<keyword evidence="1" id="KW-0175">Coiled coil</keyword>
<dbReference type="AlphaFoldDB" id="A0AAV9S0Q9"/>
<protein>
    <submittedName>
        <fullName evidence="3">Uncharacterized protein</fullName>
    </submittedName>
</protein>
<dbReference type="Proteomes" id="UP001311232">
    <property type="component" value="Unassembled WGS sequence"/>
</dbReference>
<organism evidence="3 4">
    <name type="scientific">Crenichthys baileyi</name>
    <name type="common">White River springfish</name>
    <dbReference type="NCBI Taxonomy" id="28760"/>
    <lineage>
        <taxon>Eukaryota</taxon>
        <taxon>Metazoa</taxon>
        <taxon>Chordata</taxon>
        <taxon>Craniata</taxon>
        <taxon>Vertebrata</taxon>
        <taxon>Euteleostomi</taxon>
        <taxon>Actinopterygii</taxon>
        <taxon>Neopterygii</taxon>
        <taxon>Teleostei</taxon>
        <taxon>Neoteleostei</taxon>
        <taxon>Acanthomorphata</taxon>
        <taxon>Ovalentaria</taxon>
        <taxon>Atherinomorphae</taxon>
        <taxon>Cyprinodontiformes</taxon>
        <taxon>Goodeidae</taxon>
        <taxon>Crenichthys</taxon>
    </lineage>
</organism>
<feature type="coiled-coil region" evidence="1">
    <location>
        <begin position="22"/>
        <end position="288"/>
    </location>
</feature>
<dbReference type="EMBL" id="JAHHUM010001110">
    <property type="protein sequence ID" value="KAK5614806.1"/>
    <property type="molecule type" value="Genomic_DNA"/>
</dbReference>
<proteinExistence type="predicted"/>